<protein>
    <submittedName>
        <fullName evidence="3">Secreted protein</fullName>
    </submittedName>
</protein>
<proteinExistence type="predicted"/>
<evidence type="ECO:0000313" key="2">
    <source>
        <dbReference type="Proteomes" id="UP000095283"/>
    </source>
</evidence>
<sequence length="133" mass="15288">MLNRISIMFCSLTLLLLWRTEGSKLELTSIITFYQKIATVQIHELIGVALHQEVSRVRKNGLPNHAVGAKHLQILQKCLRCVTTIQKLSSRYHLLNYHDPNFINQDIFRTSYKMRNAHISAVLQNLFSGNLSV</sequence>
<keyword evidence="1" id="KW-0732">Signal</keyword>
<evidence type="ECO:0000313" key="3">
    <source>
        <dbReference type="WBParaSite" id="Hba_05979"/>
    </source>
</evidence>
<keyword evidence="2" id="KW-1185">Reference proteome</keyword>
<evidence type="ECO:0000256" key="1">
    <source>
        <dbReference type="SAM" id="SignalP"/>
    </source>
</evidence>
<accession>A0A1I7WLH6</accession>
<dbReference type="WBParaSite" id="Hba_05979">
    <property type="protein sequence ID" value="Hba_05979"/>
    <property type="gene ID" value="Hba_05979"/>
</dbReference>
<name>A0A1I7WLH6_HETBA</name>
<reference evidence="3" key="1">
    <citation type="submission" date="2016-11" db="UniProtKB">
        <authorList>
            <consortium name="WormBaseParasite"/>
        </authorList>
    </citation>
    <scope>IDENTIFICATION</scope>
</reference>
<feature type="signal peptide" evidence="1">
    <location>
        <begin position="1"/>
        <end position="22"/>
    </location>
</feature>
<feature type="chain" id="PRO_5009310684" evidence="1">
    <location>
        <begin position="23"/>
        <end position="133"/>
    </location>
</feature>
<dbReference type="AlphaFoldDB" id="A0A1I7WLH6"/>
<dbReference type="Proteomes" id="UP000095283">
    <property type="component" value="Unplaced"/>
</dbReference>
<organism evidence="2 3">
    <name type="scientific">Heterorhabditis bacteriophora</name>
    <name type="common">Entomopathogenic nematode worm</name>
    <dbReference type="NCBI Taxonomy" id="37862"/>
    <lineage>
        <taxon>Eukaryota</taxon>
        <taxon>Metazoa</taxon>
        <taxon>Ecdysozoa</taxon>
        <taxon>Nematoda</taxon>
        <taxon>Chromadorea</taxon>
        <taxon>Rhabditida</taxon>
        <taxon>Rhabditina</taxon>
        <taxon>Rhabditomorpha</taxon>
        <taxon>Strongyloidea</taxon>
        <taxon>Heterorhabditidae</taxon>
        <taxon>Heterorhabditis</taxon>
    </lineage>
</organism>